<feature type="domain" description="Globin" evidence="2">
    <location>
        <begin position="1"/>
        <end position="134"/>
    </location>
</feature>
<gene>
    <name evidence="3" type="ORF">ABID41_002453</name>
</gene>
<dbReference type="Proteomes" id="UP001549110">
    <property type="component" value="Unassembled WGS sequence"/>
</dbReference>
<dbReference type="SUPFAM" id="SSF46458">
    <property type="entry name" value="Globin-like"/>
    <property type="match status" value="1"/>
</dbReference>
<comment type="caution">
    <text evidence="3">The sequence shown here is derived from an EMBL/GenBank/DDBJ whole genome shotgun (WGS) entry which is preliminary data.</text>
</comment>
<keyword evidence="1" id="KW-0813">Transport</keyword>
<proteinExistence type="inferred from homology"/>
<dbReference type="InterPro" id="IPR009050">
    <property type="entry name" value="Globin-like_sf"/>
</dbReference>
<evidence type="ECO:0000313" key="4">
    <source>
        <dbReference type="Proteomes" id="UP001549110"/>
    </source>
</evidence>
<dbReference type="InterPro" id="IPR012292">
    <property type="entry name" value="Globin/Proto"/>
</dbReference>
<comment type="similarity">
    <text evidence="1">Belongs to the globin family.</text>
</comment>
<sequence length="135" mass="14960">MIETRPVAASLAELAEREGDPTSTVYQRLFARSPEMEALFINDVRGAARGEMLAVVFETLLDLESTGHYAPNMIRAEVVNHENIGVPPKVFASFFPVVMETVRDKLGDAWTAETQAAWDRLLGELDALVKVRSKV</sequence>
<dbReference type="RefSeq" id="WP_331932279.1">
    <property type="nucleotide sequence ID" value="NZ_JBEPLU010000002.1"/>
</dbReference>
<dbReference type="CDD" id="cd01040">
    <property type="entry name" value="Mb-like"/>
    <property type="match status" value="1"/>
</dbReference>
<name>A0ABV2EJV5_9CAUL</name>
<protein>
    <submittedName>
        <fullName evidence="3">Hemoglobin-like flavoprotein</fullName>
    </submittedName>
</protein>
<dbReference type="PROSITE" id="PS01033">
    <property type="entry name" value="GLOBIN"/>
    <property type="match status" value="1"/>
</dbReference>
<accession>A0ABV2EJV5</accession>
<dbReference type="InterPro" id="IPR000971">
    <property type="entry name" value="Globin"/>
</dbReference>
<keyword evidence="1" id="KW-0349">Heme</keyword>
<keyword evidence="1" id="KW-0479">Metal-binding</keyword>
<reference evidence="3 4" key="1">
    <citation type="submission" date="2024-06" db="EMBL/GenBank/DDBJ databases">
        <title>Genomic Encyclopedia of Type Strains, Phase IV (KMG-IV): sequencing the most valuable type-strain genomes for metagenomic binning, comparative biology and taxonomic classification.</title>
        <authorList>
            <person name="Goeker M."/>
        </authorList>
    </citation>
    <scope>NUCLEOTIDE SEQUENCE [LARGE SCALE GENOMIC DNA]</scope>
    <source>
        <strain evidence="3 4">DSM 17809</strain>
    </source>
</reference>
<evidence type="ECO:0000259" key="2">
    <source>
        <dbReference type="PROSITE" id="PS01033"/>
    </source>
</evidence>
<keyword evidence="4" id="KW-1185">Reference proteome</keyword>
<keyword evidence="1" id="KW-0408">Iron</keyword>
<dbReference type="EMBL" id="JBEPLU010000002">
    <property type="protein sequence ID" value="MET3527335.1"/>
    <property type="molecule type" value="Genomic_DNA"/>
</dbReference>
<organism evidence="3 4">
    <name type="scientific">Phenylobacterium koreense</name>
    <dbReference type="NCBI Taxonomy" id="266125"/>
    <lineage>
        <taxon>Bacteria</taxon>
        <taxon>Pseudomonadati</taxon>
        <taxon>Pseudomonadota</taxon>
        <taxon>Alphaproteobacteria</taxon>
        <taxon>Caulobacterales</taxon>
        <taxon>Caulobacteraceae</taxon>
        <taxon>Phenylobacterium</taxon>
    </lineage>
</organism>
<keyword evidence="1" id="KW-0561">Oxygen transport</keyword>
<dbReference type="Gene3D" id="1.10.490.10">
    <property type="entry name" value="Globins"/>
    <property type="match status" value="1"/>
</dbReference>
<evidence type="ECO:0000256" key="1">
    <source>
        <dbReference type="RuleBase" id="RU000356"/>
    </source>
</evidence>
<dbReference type="Pfam" id="PF00042">
    <property type="entry name" value="Globin"/>
    <property type="match status" value="1"/>
</dbReference>
<dbReference type="InterPro" id="IPR044399">
    <property type="entry name" value="Mb-like_M"/>
</dbReference>
<evidence type="ECO:0000313" key="3">
    <source>
        <dbReference type="EMBL" id="MET3527335.1"/>
    </source>
</evidence>